<dbReference type="Gene3D" id="3.40.50.1820">
    <property type="entry name" value="alpha/beta hydrolase"/>
    <property type="match status" value="1"/>
</dbReference>
<dbReference type="AlphaFoldDB" id="A0A7L5E0D6"/>
<evidence type="ECO:0000313" key="1">
    <source>
        <dbReference type="EMBL" id="QJD96840.1"/>
    </source>
</evidence>
<reference evidence="1 2" key="1">
    <citation type="submission" date="2020-04" db="EMBL/GenBank/DDBJ databases">
        <title>Genome sequencing of novel species.</title>
        <authorList>
            <person name="Heo J."/>
            <person name="Kim S.-J."/>
            <person name="Kim J.-S."/>
            <person name="Hong S.-B."/>
            <person name="Kwon S.-W."/>
        </authorList>
    </citation>
    <scope>NUCLEOTIDE SEQUENCE [LARGE SCALE GENOMIC DNA]</scope>
    <source>
        <strain evidence="1 2">F39-2</strain>
    </source>
</reference>
<accession>A0A7L5E0D6</accession>
<dbReference type="PANTHER" id="PTHR48098:SF3">
    <property type="entry name" value="IRON(III) ENTEROBACTIN ESTERASE"/>
    <property type="match status" value="1"/>
</dbReference>
<dbReference type="SUPFAM" id="SSF53474">
    <property type="entry name" value="alpha/beta-Hydrolases"/>
    <property type="match status" value="1"/>
</dbReference>
<sequence length="242" mass="29088">MHREYHNWYSHRLQRHMELLIFGHSGKAVLFFPPRMGRFYDYENWGIIHALYDRINNGELQVFCVDSIDTESFYNAGVHPATRIHRHLQYEQYILHEVLPLIYAKNSSGYLEVAGCSMGAYHAINLAFKYPWLFKKAVGMSGRYDLTHAFWHFKDIFDGYHSPDIYFNMPLEYVPNLRDEYFLNTMRHMEIIMAIGSQDTFLNHNQKLSEELWHKAVPNQLYIWEGEAHKPRYWRQMVRLYL</sequence>
<dbReference type="EMBL" id="CP051682">
    <property type="protein sequence ID" value="QJD96840.1"/>
    <property type="molecule type" value="Genomic_DNA"/>
</dbReference>
<dbReference type="RefSeq" id="WP_169608520.1">
    <property type="nucleotide sequence ID" value="NZ_CP051682.1"/>
</dbReference>
<proteinExistence type="predicted"/>
<keyword evidence="2" id="KW-1185">Reference proteome</keyword>
<dbReference type="Pfam" id="PF00756">
    <property type="entry name" value="Esterase"/>
    <property type="match status" value="1"/>
</dbReference>
<dbReference type="InterPro" id="IPR050583">
    <property type="entry name" value="Mycobacterial_A85_antigen"/>
</dbReference>
<name>A0A7L5E0D6_9SPHI</name>
<evidence type="ECO:0000313" key="2">
    <source>
        <dbReference type="Proteomes" id="UP000503278"/>
    </source>
</evidence>
<gene>
    <name evidence="1" type="ORF">HH214_13655</name>
</gene>
<dbReference type="InterPro" id="IPR000801">
    <property type="entry name" value="Esterase-like"/>
</dbReference>
<protein>
    <submittedName>
        <fullName evidence="1">Esterase family protein</fullName>
    </submittedName>
</protein>
<organism evidence="1 2">
    <name type="scientific">Mucilaginibacter robiniae</name>
    <dbReference type="NCBI Taxonomy" id="2728022"/>
    <lineage>
        <taxon>Bacteria</taxon>
        <taxon>Pseudomonadati</taxon>
        <taxon>Bacteroidota</taxon>
        <taxon>Sphingobacteriia</taxon>
        <taxon>Sphingobacteriales</taxon>
        <taxon>Sphingobacteriaceae</taxon>
        <taxon>Mucilaginibacter</taxon>
    </lineage>
</organism>
<dbReference type="InterPro" id="IPR029058">
    <property type="entry name" value="AB_hydrolase_fold"/>
</dbReference>
<dbReference type="KEGG" id="mrob:HH214_13655"/>
<dbReference type="PANTHER" id="PTHR48098">
    <property type="entry name" value="ENTEROCHELIN ESTERASE-RELATED"/>
    <property type="match status" value="1"/>
</dbReference>
<dbReference type="Proteomes" id="UP000503278">
    <property type="component" value="Chromosome"/>
</dbReference>